<evidence type="ECO:0000313" key="5">
    <source>
        <dbReference type="Proteomes" id="UP001500483"/>
    </source>
</evidence>
<sequence>MAQVGHGGAHAVRRTGGARARGPARFAGIMLVLVGAFHVAVAVATVAADLFLVVLGSYVFGYDVATWGWLHLVLGALVAVAGAGLLTGGRWSRPAAPALAVLSAVAGFLFVPYQPLWSLLIIAGDVAVLWALTANRPADSP</sequence>
<dbReference type="RefSeq" id="WP_258348338.1">
    <property type="nucleotide sequence ID" value="NZ_BAAAYK010000021.1"/>
</dbReference>
<evidence type="ECO:0000313" key="4">
    <source>
        <dbReference type="EMBL" id="GAA3356754.1"/>
    </source>
</evidence>
<reference evidence="5" key="2">
    <citation type="journal article" date="2019" name="Int. J. Syst. Evol. Microbiol.">
        <title>The Global Catalogue of Microorganisms (GCM) 10K type strain sequencing project: providing services to taxonomists for standard genome sequencing and annotation.</title>
        <authorList>
            <consortium name="The Broad Institute Genomics Platform"/>
            <consortium name="The Broad Institute Genome Sequencing Center for Infectious Disease"/>
            <person name="Wu L."/>
            <person name="Ma J."/>
        </authorList>
    </citation>
    <scope>NUCLEOTIDE SEQUENCE [LARGE SCALE GENOMIC DNA]</scope>
    <source>
        <strain evidence="5">JCM 9687</strain>
    </source>
</reference>
<evidence type="ECO:0000256" key="1">
    <source>
        <dbReference type="SAM" id="Phobius"/>
    </source>
</evidence>
<dbReference type="InterPro" id="IPR055568">
    <property type="entry name" value="DUF7144"/>
</dbReference>
<dbReference type="Pfam" id="PF23636">
    <property type="entry name" value="DUF7144"/>
    <property type="match status" value="1"/>
</dbReference>
<name>A0ABP6RK20_9PSEU</name>
<feature type="transmembrane region" description="Helical" evidence="1">
    <location>
        <begin position="66"/>
        <end position="87"/>
    </location>
</feature>
<reference evidence="3" key="3">
    <citation type="submission" date="2023-12" db="EMBL/GenBank/DDBJ databases">
        <authorList>
            <person name="Sun Q."/>
            <person name="Inoue M."/>
        </authorList>
    </citation>
    <scope>NUCLEOTIDE SEQUENCE</scope>
    <source>
        <strain evidence="3">JCM 9687</strain>
    </source>
</reference>
<dbReference type="EMBL" id="BAAAYK010000038">
    <property type="protein sequence ID" value="GAA3356754.1"/>
    <property type="molecule type" value="Genomic_DNA"/>
</dbReference>
<accession>A0ABP6RK20</accession>
<dbReference type="Proteomes" id="UP001500483">
    <property type="component" value="Unassembled WGS sequence"/>
</dbReference>
<feature type="transmembrane region" description="Helical" evidence="1">
    <location>
        <begin position="29"/>
        <end position="60"/>
    </location>
</feature>
<evidence type="ECO:0000313" key="3">
    <source>
        <dbReference type="EMBL" id="GAA3353694.1"/>
    </source>
</evidence>
<evidence type="ECO:0000259" key="2">
    <source>
        <dbReference type="Pfam" id="PF23636"/>
    </source>
</evidence>
<keyword evidence="1" id="KW-0472">Membrane</keyword>
<reference evidence="3" key="1">
    <citation type="journal article" date="2014" name="Int. J. Syst. Evol. Microbiol.">
        <title>Complete genome of a new Firmicutes species belonging to the dominant human colonic microbiota ('Ruminococcus bicirculans') reveals two chromosomes and a selective capacity to utilize plant glucans.</title>
        <authorList>
            <consortium name="NISC Comparative Sequencing Program"/>
            <person name="Wegmann U."/>
            <person name="Louis P."/>
            <person name="Goesmann A."/>
            <person name="Henrissat B."/>
            <person name="Duncan S.H."/>
            <person name="Flint H.J."/>
        </authorList>
    </citation>
    <scope>NUCLEOTIDE SEQUENCE</scope>
    <source>
        <strain evidence="3">JCM 9687</strain>
    </source>
</reference>
<gene>
    <name evidence="3" type="ORF">GCM10020366_07860</name>
    <name evidence="4" type="ORF">GCM10020366_22040</name>
</gene>
<dbReference type="EMBL" id="BAAAYK010000021">
    <property type="protein sequence ID" value="GAA3353694.1"/>
    <property type="molecule type" value="Genomic_DNA"/>
</dbReference>
<keyword evidence="1" id="KW-0812">Transmembrane</keyword>
<keyword evidence="1" id="KW-1133">Transmembrane helix</keyword>
<feature type="transmembrane region" description="Helical" evidence="1">
    <location>
        <begin position="94"/>
        <end position="111"/>
    </location>
</feature>
<comment type="caution">
    <text evidence="3">The sequence shown here is derived from an EMBL/GenBank/DDBJ whole genome shotgun (WGS) entry which is preliminary data.</text>
</comment>
<protein>
    <recommendedName>
        <fullName evidence="2">DUF7144 domain-containing protein</fullName>
    </recommendedName>
</protein>
<feature type="domain" description="DUF7144" evidence="2">
    <location>
        <begin position="25"/>
        <end position="136"/>
    </location>
</feature>
<keyword evidence="5" id="KW-1185">Reference proteome</keyword>
<organism evidence="3 5">
    <name type="scientific">Saccharopolyspora gregorii</name>
    <dbReference type="NCBI Taxonomy" id="33914"/>
    <lineage>
        <taxon>Bacteria</taxon>
        <taxon>Bacillati</taxon>
        <taxon>Actinomycetota</taxon>
        <taxon>Actinomycetes</taxon>
        <taxon>Pseudonocardiales</taxon>
        <taxon>Pseudonocardiaceae</taxon>
        <taxon>Saccharopolyspora</taxon>
    </lineage>
</organism>
<proteinExistence type="predicted"/>